<proteinExistence type="predicted"/>
<evidence type="ECO:0000256" key="1">
    <source>
        <dbReference type="SAM" id="MobiDB-lite"/>
    </source>
</evidence>
<sequence length="531" mass="58608">MSNPISNIGGVLENDRGVGSSHSGGVQLGSVMDEEWGMSSGSEHAPLEMGSSTEDTVSMVDESCEAVGGSSSEGDDAKEVYADSAEGSRKRKSRKRRREPTVEGRQWRRKAVRDGFMFDKEGRAGVDSSGTGEGVGAVKESLQACLEACALIGLPVTGKIVEFGDDDLSTTELARMVRLRMAQYVKEKSDNLKSEKGRKRLVFRNYIKVMKKLLDANKEPKKLVMWLSLYDWRVMSRVILPRTPYGAAWSVQKYMEDVRGMGEYAWAEAVWHILVEAMERYSRSWRGLFPMSEFIRGEVIPVFRPREEEMLVPTIRAFMKTDGFRDYILDRERRANELEARLKMCAAPGEARGTGHQPRGDVGEDVQSDSGLESLARVVTDLGEATAHEFNAVKGGEEDATCQTTADIPGASCDTQSMPSRMANVVAPVDDCDDIGDAPQCSELHVQPFAEVEDVGRRAVDATAMPCGEVVLVHRSPYAYIQRMQNASRITITATANSTNLRSVSTSARCSASMRMCSSRLQSWALWSSRT</sequence>
<feature type="compositionally biased region" description="Basic residues" evidence="1">
    <location>
        <begin position="89"/>
        <end position="98"/>
    </location>
</feature>
<dbReference type="AlphaFoldDB" id="A0A9Q1JV76"/>
<dbReference type="EMBL" id="JAKOGI010000669">
    <property type="protein sequence ID" value="KAJ8431690.1"/>
    <property type="molecule type" value="Genomic_DNA"/>
</dbReference>
<gene>
    <name evidence="2" type="ORF">Cgig2_006546</name>
</gene>
<evidence type="ECO:0000313" key="3">
    <source>
        <dbReference type="Proteomes" id="UP001153076"/>
    </source>
</evidence>
<reference evidence="2" key="1">
    <citation type="submission" date="2022-04" db="EMBL/GenBank/DDBJ databases">
        <title>Carnegiea gigantea Genome sequencing and assembly v2.</title>
        <authorList>
            <person name="Copetti D."/>
            <person name="Sanderson M.J."/>
            <person name="Burquez A."/>
            <person name="Wojciechowski M.F."/>
        </authorList>
    </citation>
    <scope>NUCLEOTIDE SEQUENCE</scope>
    <source>
        <strain evidence="2">SGP5-SGP5p</strain>
        <tissue evidence="2">Aerial part</tissue>
    </source>
</reference>
<protein>
    <submittedName>
        <fullName evidence="2">Uncharacterized protein</fullName>
    </submittedName>
</protein>
<organism evidence="2 3">
    <name type="scientific">Carnegiea gigantea</name>
    <dbReference type="NCBI Taxonomy" id="171969"/>
    <lineage>
        <taxon>Eukaryota</taxon>
        <taxon>Viridiplantae</taxon>
        <taxon>Streptophyta</taxon>
        <taxon>Embryophyta</taxon>
        <taxon>Tracheophyta</taxon>
        <taxon>Spermatophyta</taxon>
        <taxon>Magnoliopsida</taxon>
        <taxon>eudicotyledons</taxon>
        <taxon>Gunneridae</taxon>
        <taxon>Pentapetalae</taxon>
        <taxon>Caryophyllales</taxon>
        <taxon>Cactineae</taxon>
        <taxon>Cactaceae</taxon>
        <taxon>Cactoideae</taxon>
        <taxon>Echinocereeae</taxon>
        <taxon>Carnegiea</taxon>
    </lineage>
</organism>
<feature type="region of interest" description="Disordered" evidence="1">
    <location>
        <begin position="1"/>
        <end position="106"/>
    </location>
</feature>
<keyword evidence="3" id="KW-1185">Reference proteome</keyword>
<dbReference type="OrthoDB" id="723791at2759"/>
<name>A0A9Q1JV76_9CARY</name>
<comment type="caution">
    <text evidence="2">The sequence shown here is derived from an EMBL/GenBank/DDBJ whole genome shotgun (WGS) entry which is preliminary data.</text>
</comment>
<dbReference type="Proteomes" id="UP001153076">
    <property type="component" value="Unassembled WGS sequence"/>
</dbReference>
<evidence type="ECO:0000313" key="2">
    <source>
        <dbReference type="EMBL" id="KAJ8431690.1"/>
    </source>
</evidence>
<accession>A0A9Q1JV76</accession>